<feature type="region of interest" description="Disordered" evidence="1">
    <location>
        <begin position="1"/>
        <end position="160"/>
    </location>
</feature>
<name>A0AAD7F9G5_9AGAR</name>
<dbReference type="EMBL" id="JARKIF010000058">
    <property type="protein sequence ID" value="KAJ7606421.1"/>
    <property type="molecule type" value="Genomic_DNA"/>
</dbReference>
<reference evidence="2" key="1">
    <citation type="submission" date="2023-03" db="EMBL/GenBank/DDBJ databases">
        <title>Massive genome expansion in bonnet fungi (Mycena s.s.) driven by repeated elements and novel gene families across ecological guilds.</title>
        <authorList>
            <consortium name="Lawrence Berkeley National Laboratory"/>
            <person name="Harder C.B."/>
            <person name="Miyauchi S."/>
            <person name="Viragh M."/>
            <person name="Kuo A."/>
            <person name="Thoen E."/>
            <person name="Andreopoulos B."/>
            <person name="Lu D."/>
            <person name="Skrede I."/>
            <person name="Drula E."/>
            <person name="Henrissat B."/>
            <person name="Morin E."/>
            <person name="Kohler A."/>
            <person name="Barry K."/>
            <person name="LaButti K."/>
            <person name="Morin E."/>
            <person name="Salamov A."/>
            <person name="Lipzen A."/>
            <person name="Mereny Z."/>
            <person name="Hegedus B."/>
            <person name="Baldrian P."/>
            <person name="Stursova M."/>
            <person name="Weitz H."/>
            <person name="Taylor A."/>
            <person name="Grigoriev I.V."/>
            <person name="Nagy L.G."/>
            <person name="Martin F."/>
            <person name="Kauserud H."/>
        </authorList>
    </citation>
    <scope>NUCLEOTIDE SEQUENCE</scope>
    <source>
        <strain evidence="2">9284</strain>
    </source>
</reference>
<accession>A0AAD7F9G5</accession>
<gene>
    <name evidence="2" type="ORF">FB45DRAFT_878518</name>
</gene>
<sequence length="160" mass="16851">MATQLPLSYPPPAPQSGPSQYQGGSGYNMAPYHDPGRQSPYSHPQPAYQGGPGYNMGPYYDAGTQMSYSYPPGPPPQGGPTQYQDGQGYNTAPYHDPSTNLPYSYAGAPYHDPGAPPPPQPSWSEDVGPPATAGMTARCVGMAADQQRDHQSQEAGFASG</sequence>
<comment type="caution">
    <text evidence="2">The sequence shown here is derived from an EMBL/GenBank/DDBJ whole genome shotgun (WGS) entry which is preliminary data.</text>
</comment>
<evidence type="ECO:0000313" key="2">
    <source>
        <dbReference type="EMBL" id="KAJ7606421.1"/>
    </source>
</evidence>
<proteinExistence type="predicted"/>
<organism evidence="2 3">
    <name type="scientific">Roridomyces roridus</name>
    <dbReference type="NCBI Taxonomy" id="1738132"/>
    <lineage>
        <taxon>Eukaryota</taxon>
        <taxon>Fungi</taxon>
        <taxon>Dikarya</taxon>
        <taxon>Basidiomycota</taxon>
        <taxon>Agaricomycotina</taxon>
        <taxon>Agaricomycetes</taxon>
        <taxon>Agaricomycetidae</taxon>
        <taxon>Agaricales</taxon>
        <taxon>Marasmiineae</taxon>
        <taxon>Mycenaceae</taxon>
        <taxon>Roridomyces</taxon>
    </lineage>
</organism>
<evidence type="ECO:0000313" key="3">
    <source>
        <dbReference type="Proteomes" id="UP001221142"/>
    </source>
</evidence>
<dbReference type="Proteomes" id="UP001221142">
    <property type="component" value="Unassembled WGS sequence"/>
</dbReference>
<dbReference type="AlphaFoldDB" id="A0AAD7F9G5"/>
<evidence type="ECO:0000256" key="1">
    <source>
        <dbReference type="SAM" id="MobiDB-lite"/>
    </source>
</evidence>
<feature type="compositionally biased region" description="Low complexity" evidence="1">
    <location>
        <begin position="79"/>
        <end position="89"/>
    </location>
</feature>
<keyword evidence="3" id="KW-1185">Reference proteome</keyword>
<protein>
    <submittedName>
        <fullName evidence="2">Uncharacterized protein</fullName>
    </submittedName>
</protein>